<sequence>MKFSLMFGGPNNARCAERSLRHHELWIFIIIIFYTIGFHESINWLGMSQYNRPESHELRGFSEVECHFISTNHGLKQRQAKFCLNRQHKFAMHGILRASKAAVYYCMKTFHDRRWNCSSTERLPNIGKDLQLGTQEQAVVHAFASSSVLYEISRRCAQNKIAHCSCGNSDQVQSQYNSQRRLMFAGCPDNVDIGIKYVKKFTGYHKLGKKSKKKVKSLNDQTLKVKKINGHNYEAGIKIQLENQRTHCKCHGVSGSCAQRVCYRQLRRLDDEVLLTALRKQYLAAKFVDISSNNKLFIANPFGIQEGSPPIYIADTDLAFIEHSPDFCEPDPSVGSLGTHGRKCKIDNVSETATEHCSNMCCGREYRMSLEQKKTKCGCRIDENFKILCDDCFLNVKNFYCL</sequence>
<reference evidence="10" key="1">
    <citation type="submission" date="2013-06" db="EMBL/GenBank/DDBJ databases">
        <title>Reactivating head regrowth in a regeneration deficient planarian species.</title>
        <authorList>
            <person name="Liu S.-Y."/>
            <person name="Brandl H."/>
            <person name="Henry I."/>
            <person name="Rink J."/>
        </authorList>
    </citation>
    <scope>NUCLEOTIDE SEQUENCE</scope>
</reference>
<dbReference type="PRINTS" id="PR01349">
    <property type="entry name" value="WNTPROTEIN"/>
</dbReference>
<evidence type="ECO:0000313" key="10">
    <source>
        <dbReference type="EMBL" id="JAA92572.1"/>
    </source>
</evidence>
<dbReference type="PROSITE" id="PS00246">
    <property type="entry name" value="WNT1"/>
    <property type="match status" value="1"/>
</dbReference>
<evidence type="ECO:0000256" key="5">
    <source>
        <dbReference type="ARBA" id="ARBA00022530"/>
    </source>
</evidence>
<evidence type="ECO:0000256" key="6">
    <source>
        <dbReference type="ARBA" id="ARBA00022687"/>
    </source>
</evidence>
<dbReference type="InterPro" id="IPR018161">
    <property type="entry name" value="Wnt_CS"/>
</dbReference>
<evidence type="ECO:0000256" key="9">
    <source>
        <dbReference type="RuleBase" id="RU003500"/>
    </source>
</evidence>
<dbReference type="EMBL" id="GAKU01000065">
    <property type="protein sequence ID" value="JAA92572.1"/>
    <property type="molecule type" value="mRNA"/>
</dbReference>
<evidence type="ECO:0000256" key="4">
    <source>
        <dbReference type="ARBA" id="ARBA00022525"/>
    </source>
</evidence>
<evidence type="ECO:0000256" key="1">
    <source>
        <dbReference type="ARBA" id="ARBA00004498"/>
    </source>
</evidence>
<accession>T1E1C8</accession>
<proteinExistence type="evidence at transcript level"/>
<dbReference type="GO" id="GO:0005125">
    <property type="term" value="F:cytokine activity"/>
    <property type="evidence" value="ECO:0007669"/>
    <property type="project" value="TreeGrafter"/>
</dbReference>
<keyword evidence="8" id="KW-0449">Lipoprotein</keyword>
<dbReference type="SMART" id="SM00097">
    <property type="entry name" value="WNT1"/>
    <property type="match status" value="1"/>
</dbReference>
<dbReference type="AlphaFoldDB" id="T1E1C8"/>
<keyword evidence="3 9" id="KW-0217">Developmental protein</keyword>
<name>T1E1C8_9PLAT</name>
<dbReference type="GO" id="GO:0005615">
    <property type="term" value="C:extracellular space"/>
    <property type="evidence" value="ECO:0007669"/>
    <property type="project" value="TreeGrafter"/>
</dbReference>
<comment type="subcellular location">
    <subcellularLocation>
        <location evidence="1 9">Secreted</location>
        <location evidence="1 9">Extracellular space</location>
        <location evidence="1 9">Extracellular matrix</location>
    </subcellularLocation>
</comment>
<protein>
    <recommendedName>
        <fullName evidence="9">Protein Wnt</fullName>
    </recommendedName>
</protein>
<keyword evidence="6 9" id="KW-0879">Wnt signaling pathway</keyword>
<evidence type="ECO:0000256" key="8">
    <source>
        <dbReference type="ARBA" id="ARBA00023288"/>
    </source>
</evidence>
<keyword evidence="7" id="KW-1015">Disulfide bond</keyword>
<dbReference type="GO" id="GO:0060070">
    <property type="term" value="P:canonical Wnt signaling pathway"/>
    <property type="evidence" value="ECO:0007669"/>
    <property type="project" value="TreeGrafter"/>
</dbReference>
<keyword evidence="5" id="KW-0272">Extracellular matrix</keyword>
<evidence type="ECO:0000256" key="7">
    <source>
        <dbReference type="ARBA" id="ARBA00023157"/>
    </source>
</evidence>
<dbReference type="InterPro" id="IPR005817">
    <property type="entry name" value="Wnt"/>
</dbReference>
<evidence type="ECO:0000256" key="3">
    <source>
        <dbReference type="ARBA" id="ARBA00022473"/>
    </source>
</evidence>
<evidence type="ECO:0000256" key="2">
    <source>
        <dbReference type="ARBA" id="ARBA00005683"/>
    </source>
</evidence>
<dbReference type="GO" id="GO:0005109">
    <property type="term" value="F:frizzled binding"/>
    <property type="evidence" value="ECO:0007669"/>
    <property type="project" value="TreeGrafter"/>
</dbReference>
<comment type="function">
    <text evidence="9">Ligand for members of the frizzled family of seven transmembrane receptors.</text>
</comment>
<dbReference type="Gene3D" id="3.30.2460.20">
    <property type="match status" value="1"/>
</dbReference>
<dbReference type="PANTHER" id="PTHR12027">
    <property type="entry name" value="WNT RELATED"/>
    <property type="match status" value="1"/>
</dbReference>
<dbReference type="GO" id="GO:0030182">
    <property type="term" value="P:neuron differentiation"/>
    <property type="evidence" value="ECO:0007669"/>
    <property type="project" value="TreeGrafter"/>
</dbReference>
<organism evidence="10">
    <name type="scientific">Dendrocoelum lacteum</name>
    <dbReference type="NCBI Taxonomy" id="27895"/>
    <lineage>
        <taxon>Eukaryota</taxon>
        <taxon>Metazoa</taxon>
        <taxon>Spiralia</taxon>
        <taxon>Lophotrochozoa</taxon>
        <taxon>Platyhelminthes</taxon>
        <taxon>Rhabditophora</taxon>
        <taxon>Seriata</taxon>
        <taxon>Tricladida</taxon>
        <taxon>Continenticola</taxon>
        <taxon>Planarioidea</taxon>
        <taxon>Dendrocoelidae</taxon>
        <taxon>Dendrocoelum</taxon>
    </lineage>
</organism>
<dbReference type="Pfam" id="PF00110">
    <property type="entry name" value="wnt"/>
    <property type="match status" value="1"/>
</dbReference>
<comment type="similarity">
    <text evidence="2 9">Belongs to the Wnt family.</text>
</comment>
<dbReference type="InterPro" id="IPR043158">
    <property type="entry name" value="Wnt_C"/>
</dbReference>
<dbReference type="GO" id="GO:0045165">
    <property type="term" value="P:cell fate commitment"/>
    <property type="evidence" value="ECO:0007669"/>
    <property type="project" value="TreeGrafter"/>
</dbReference>
<keyword evidence="4" id="KW-0964">Secreted</keyword>
<dbReference type="PANTHER" id="PTHR12027:SF102">
    <property type="entry name" value="PROTEIN WNT"/>
    <property type="match status" value="1"/>
</dbReference>